<dbReference type="SUPFAM" id="SSF56672">
    <property type="entry name" value="DNA/RNA polymerases"/>
    <property type="match status" value="1"/>
</dbReference>
<keyword evidence="7" id="KW-0695">RNA-directed DNA polymerase</keyword>
<dbReference type="InterPro" id="IPR036397">
    <property type="entry name" value="RNaseH_sf"/>
</dbReference>
<feature type="non-terminal residue" evidence="10">
    <location>
        <position position="1"/>
    </location>
</feature>
<dbReference type="GO" id="GO:0006508">
    <property type="term" value="P:proteolysis"/>
    <property type="evidence" value="ECO:0007669"/>
    <property type="project" value="InterPro"/>
</dbReference>
<keyword evidence="4" id="KW-0540">Nuclease</keyword>
<dbReference type="Pfam" id="PF17917">
    <property type="entry name" value="RT_RNaseH"/>
    <property type="match status" value="1"/>
</dbReference>
<dbReference type="GO" id="GO:0015074">
    <property type="term" value="P:DNA integration"/>
    <property type="evidence" value="ECO:0007669"/>
    <property type="project" value="InterPro"/>
</dbReference>
<dbReference type="Gene3D" id="3.30.70.270">
    <property type="match status" value="2"/>
</dbReference>
<dbReference type="Gene3D" id="1.10.340.70">
    <property type="match status" value="1"/>
</dbReference>
<dbReference type="EC" id="2.7.7.49" evidence="1"/>
<dbReference type="InterPro" id="IPR043502">
    <property type="entry name" value="DNA/RNA_pol_sf"/>
</dbReference>
<evidence type="ECO:0000313" key="10">
    <source>
        <dbReference type="EMBL" id="JAA61447.1"/>
    </source>
</evidence>
<dbReference type="GO" id="GO:0042575">
    <property type="term" value="C:DNA polymerase complex"/>
    <property type="evidence" value="ECO:0007669"/>
    <property type="project" value="UniProtKB-ARBA"/>
</dbReference>
<keyword evidence="3" id="KW-0548">Nucleotidyltransferase</keyword>
<evidence type="ECO:0000256" key="4">
    <source>
        <dbReference type="ARBA" id="ARBA00022722"/>
    </source>
</evidence>
<feature type="domain" description="Integrase catalytic" evidence="9">
    <location>
        <begin position="909"/>
        <end position="1065"/>
    </location>
</feature>
<name>L7MC79_RHIPC</name>
<dbReference type="PROSITE" id="PS00141">
    <property type="entry name" value="ASP_PROTEASE"/>
    <property type="match status" value="1"/>
</dbReference>
<dbReference type="InterPro" id="IPR041373">
    <property type="entry name" value="RT_RNaseH"/>
</dbReference>
<dbReference type="InterPro" id="IPR001969">
    <property type="entry name" value="Aspartic_peptidase_AS"/>
</dbReference>
<dbReference type="EMBL" id="GACK01003587">
    <property type="protein sequence ID" value="JAA61447.1"/>
    <property type="molecule type" value="mRNA"/>
</dbReference>
<dbReference type="SUPFAM" id="SSF50630">
    <property type="entry name" value="Acid proteases"/>
    <property type="match status" value="1"/>
</dbReference>
<proteinExistence type="evidence at transcript level"/>
<dbReference type="InterPro" id="IPR021109">
    <property type="entry name" value="Peptidase_aspartic_dom_sf"/>
</dbReference>
<keyword evidence="5" id="KW-0255">Endonuclease</keyword>
<dbReference type="SUPFAM" id="SSF53098">
    <property type="entry name" value="Ribonuclease H-like"/>
    <property type="match status" value="1"/>
</dbReference>
<dbReference type="InterPro" id="IPR000477">
    <property type="entry name" value="RT_dom"/>
</dbReference>
<evidence type="ECO:0000256" key="1">
    <source>
        <dbReference type="ARBA" id="ARBA00012493"/>
    </source>
</evidence>
<dbReference type="CDD" id="cd00303">
    <property type="entry name" value="retropepsin_like"/>
    <property type="match status" value="1"/>
</dbReference>
<dbReference type="GO" id="GO:0004190">
    <property type="term" value="F:aspartic-type endopeptidase activity"/>
    <property type="evidence" value="ECO:0007669"/>
    <property type="project" value="InterPro"/>
</dbReference>
<dbReference type="Pfam" id="PF00078">
    <property type="entry name" value="RVT_1"/>
    <property type="match status" value="1"/>
</dbReference>
<evidence type="ECO:0000256" key="5">
    <source>
        <dbReference type="ARBA" id="ARBA00022759"/>
    </source>
</evidence>
<keyword evidence="2" id="KW-0808">Transferase</keyword>
<dbReference type="GO" id="GO:0003964">
    <property type="term" value="F:RNA-directed DNA polymerase activity"/>
    <property type="evidence" value="ECO:0007669"/>
    <property type="project" value="UniProtKB-KW"/>
</dbReference>
<protein>
    <recommendedName>
        <fullName evidence="1">RNA-directed DNA polymerase</fullName>
        <ecNumber evidence="1">2.7.7.49</ecNumber>
    </recommendedName>
</protein>
<evidence type="ECO:0000259" key="9">
    <source>
        <dbReference type="PROSITE" id="PS50994"/>
    </source>
</evidence>
<dbReference type="PANTHER" id="PTHR37984">
    <property type="entry name" value="PROTEIN CBG26694"/>
    <property type="match status" value="1"/>
</dbReference>
<dbReference type="InterPro" id="IPR012337">
    <property type="entry name" value="RNaseH-like_sf"/>
</dbReference>
<dbReference type="Pfam" id="PF00665">
    <property type="entry name" value="rve"/>
    <property type="match status" value="1"/>
</dbReference>
<dbReference type="InterPro" id="IPR043128">
    <property type="entry name" value="Rev_trsase/Diguanyl_cyclase"/>
</dbReference>
<evidence type="ECO:0000256" key="2">
    <source>
        <dbReference type="ARBA" id="ARBA00022679"/>
    </source>
</evidence>
<dbReference type="GO" id="GO:0004519">
    <property type="term" value="F:endonuclease activity"/>
    <property type="evidence" value="ECO:0007669"/>
    <property type="project" value="UniProtKB-KW"/>
</dbReference>
<dbReference type="FunFam" id="3.30.70.270:FF:000020">
    <property type="entry name" value="Transposon Tf2-6 polyprotein-like Protein"/>
    <property type="match status" value="1"/>
</dbReference>
<evidence type="ECO:0000256" key="3">
    <source>
        <dbReference type="ARBA" id="ARBA00022695"/>
    </source>
</evidence>
<dbReference type="PANTHER" id="PTHR37984:SF5">
    <property type="entry name" value="PROTEIN NYNRIN-LIKE"/>
    <property type="match status" value="1"/>
</dbReference>
<dbReference type="Pfam" id="PF17921">
    <property type="entry name" value="Integrase_H2C2"/>
    <property type="match status" value="1"/>
</dbReference>
<sequence>VHTWLDYYEYACERNSWCSDLDRVFHMPKYLTGNPRKWFDIRIVKHKEQPWSAWRDSFRSAFEGNAVELWDDALTYRQKEGKLSEYVFQKCHLLQLAEPKLPESAIVHLVLLGMTRECRQQIQLMSPRSLEDLICLIKNVVVTDTYTETRATSHEAAELPGARLEDKACYEFARTDCPSALSSKTARNFRDCDRREAIETQTQPSNEIETVFITRTHILYVDMLVNNQEVSVIVDTGASVSIINERIVCHDDIITGKSIQVHGYDGTRRDFSRWTNAKLHFSSQVVTVKCLVLSGVEFDFILSRPDMKRLKINIMWNDVITTDEGREDTYNGIEPMNSIVTKTSRIARCPDDITAKFPELICVGTYPPPTTAIEVPFELNDTSVVRRKPYALSHEKKVWLKQELQGMLDSGIIRPSTSAFASPITIVPKEDGSLRLCTDYRLINRQTELFPFPMPRIDEIIEETGGCKWFSRIDLCKGYWQVPLKEETKKFTAFVTPFDIYEYNRLPFGWKNSGAWFQKLMNSVLNDYIGKFCNVYVDDIIVYSRTKEDHIQHLSDVLEALSRAKLKINVKKSEFFCQTVVFLGRVFNGKTKSTKEESVQRISKLVKPYDLHSLRVFLGLAGHFRTFIKNYATKTRCLTALTQKEVPFIWTEECERCYLDLVDIISSDPALTLPDFSLPFELCTDASHYGTGAVLYQHDIKKPTGRQQQVIGYYSYTFSKAEVNYATTEKEALAVVMALRYFKSYLEGRNFKLFTDNQALTHLLKLAQPKGRLARWISEIQQYSFDVEHRPGLKHRDADALSRLHVPREANSESVNMTMLWEGTQDLQFKNGRIHVPETSVPLILRLYHNSPESGGHDGFWRTYRKLTQRFTWKNMKADVARYIKTCHECQVHKAKFKPRGNQMVMPAYSDVPFEVVHLDFAEIKKKGEGVRKTQAFLVAVDECTRFVAAKPGKEDANSVIQLLERGIFKNVKVVVADNGPAFRSDKLRTWAQQKGVELRFPAPYHPEANSLAERVIRDLKTFIALYPQFKGGWKCSLEAAVAHHNRSYTAGIGCSPHFAAFGTSAWLAADKELDIVGKVSIRETPLSAEQRKKYRCNMKKNFDKRHMAKVPDIMPGDMILVRKGLDAKSPFIGPFSVLK</sequence>
<dbReference type="PROSITE" id="PS50878">
    <property type="entry name" value="RT_POL"/>
    <property type="match status" value="1"/>
</dbReference>
<reference evidence="10" key="1">
    <citation type="submission" date="2012-11" db="EMBL/GenBank/DDBJ databases">
        <authorList>
            <person name="Lucero-Rivera Y.E."/>
            <person name="Tovar-Ramirez D."/>
        </authorList>
    </citation>
    <scope>NUCLEOTIDE SEQUENCE</scope>
    <source>
        <tissue evidence="10">Salivary gland</tissue>
    </source>
</reference>
<dbReference type="AlphaFoldDB" id="L7MC79"/>
<dbReference type="Gene3D" id="3.30.420.10">
    <property type="entry name" value="Ribonuclease H-like superfamily/Ribonuclease H"/>
    <property type="match status" value="1"/>
</dbReference>
<accession>L7MC79</accession>
<dbReference type="InterPro" id="IPR050951">
    <property type="entry name" value="Retrovirus_Pol_polyprotein"/>
</dbReference>
<evidence type="ECO:0000256" key="7">
    <source>
        <dbReference type="ARBA" id="ARBA00022918"/>
    </source>
</evidence>
<reference evidence="10" key="2">
    <citation type="journal article" date="2015" name="J. Proteomics">
        <title>Sexual differences in the sialomes of the zebra tick, Rhipicephalus pulchellus.</title>
        <authorList>
            <person name="Tan A.W."/>
            <person name="Francischetti I.M."/>
            <person name="Slovak M."/>
            <person name="Kini R.M."/>
            <person name="Ribeiro J.M."/>
        </authorList>
    </citation>
    <scope>NUCLEOTIDE SEQUENCE</scope>
    <source>
        <tissue evidence="10">Salivary gland</tissue>
    </source>
</reference>
<evidence type="ECO:0000259" key="8">
    <source>
        <dbReference type="PROSITE" id="PS50878"/>
    </source>
</evidence>
<keyword evidence="6" id="KW-0378">Hydrolase</keyword>
<dbReference type="Gene3D" id="2.40.70.10">
    <property type="entry name" value="Acid Proteases"/>
    <property type="match status" value="1"/>
</dbReference>
<feature type="non-terminal residue" evidence="10">
    <location>
        <position position="1140"/>
    </location>
</feature>
<dbReference type="InterPro" id="IPR041588">
    <property type="entry name" value="Integrase_H2C2"/>
</dbReference>
<dbReference type="InterPro" id="IPR001584">
    <property type="entry name" value="Integrase_cat-core"/>
</dbReference>
<feature type="domain" description="Reverse transcriptase" evidence="8">
    <location>
        <begin position="408"/>
        <end position="587"/>
    </location>
</feature>
<dbReference type="Gene3D" id="3.10.10.10">
    <property type="entry name" value="HIV Type 1 Reverse Transcriptase, subunit A, domain 1"/>
    <property type="match status" value="1"/>
</dbReference>
<organism evidence="10">
    <name type="scientific">Rhipicephalus pulchellus</name>
    <name type="common">Yellow backed tick</name>
    <name type="synonym">Dermacentor pulchellus</name>
    <dbReference type="NCBI Taxonomy" id="72859"/>
    <lineage>
        <taxon>Eukaryota</taxon>
        <taxon>Metazoa</taxon>
        <taxon>Ecdysozoa</taxon>
        <taxon>Arthropoda</taxon>
        <taxon>Chelicerata</taxon>
        <taxon>Arachnida</taxon>
        <taxon>Acari</taxon>
        <taxon>Parasitiformes</taxon>
        <taxon>Ixodida</taxon>
        <taxon>Ixodoidea</taxon>
        <taxon>Ixodidae</taxon>
        <taxon>Rhipicephalinae</taxon>
        <taxon>Rhipicephalus</taxon>
        <taxon>Rhipicephalus</taxon>
    </lineage>
</organism>
<dbReference type="CDD" id="cd01647">
    <property type="entry name" value="RT_LTR"/>
    <property type="match status" value="1"/>
</dbReference>
<dbReference type="CDD" id="cd09274">
    <property type="entry name" value="RNase_HI_RT_Ty3"/>
    <property type="match status" value="1"/>
</dbReference>
<dbReference type="GO" id="GO:0003676">
    <property type="term" value="F:nucleic acid binding"/>
    <property type="evidence" value="ECO:0007669"/>
    <property type="project" value="InterPro"/>
</dbReference>
<evidence type="ECO:0000256" key="6">
    <source>
        <dbReference type="ARBA" id="ARBA00022801"/>
    </source>
</evidence>
<dbReference type="PROSITE" id="PS50994">
    <property type="entry name" value="INTEGRASE"/>
    <property type="match status" value="1"/>
</dbReference>